<protein>
    <recommendedName>
        <fullName evidence="2">histidine kinase</fullName>
        <ecNumber evidence="2">2.7.13.3</ecNumber>
    </recommendedName>
</protein>
<organism evidence="7 8">
    <name type="scientific">Methanoculleus chikugoensis</name>
    <dbReference type="NCBI Taxonomy" id="118126"/>
    <lineage>
        <taxon>Archaea</taxon>
        <taxon>Methanobacteriati</taxon>
        <taxon>Methanobacteriota</taxon>
        <taxon>Stenosarchaea group</taxon>
        <taxon>Methanomicrobia</taxon>
        <taxon>Methanomicrobiales</taxon>
        <taxon>Methanomicrobiaceae</taxon>
        <taxon>Methanoculleus</taxon>
    </lineage>
</organism>
<dbReference type="InterPro" id="IPR050351">
    <property type="entry name" value="BphY/WalK/GraS-like"/>
</dbReference>
<dbReference type="GeneID" id="66131150"/>
<dbReference type="EC" id="2.7.13.3" evidence="2"/>
<dbReference type="Pfam" id="PF13188">
    <property type="entry name" value="PAS_8"/>
    <property type="match status" value="1"/>
</dbReference>
<reference evidence="7 8" key="1">
    <citation type="submission" date="2019-06" db="EMBL/GenBank/DDBJ databases">
        <title>Complete genome sequence of Methanoculleus chikugoensis strain MG62.</title>
        <authorList>
            <person name="Asakawa S."/>
            <person name="Dianou D."/>
        </authorList>
    </citation>
    <scope>NUCLEOTIDE SEQUENCE [LARGE SCALE GENOMIC DNA]</scope>
    <source>
        <strain evidence="7 8">MG62</strain>
    </source>
</reference>
<dbReference type="RefSeq" id="WP_221056554.1">
    <property type="nucleotide sequence ID" value="NZ_AP019781.1"/>
</dbReference>
<feature type="transmembrane region" description="Helical" evidence="5">
    <location>
        <begin position="88"/>
        <end position="110"/>
    </location>
</feature>
<keyword evidence="5" id="KW-0812">Transmembrane</keyword>
<evidence type="ECO:0000313" key="8">
    <source>
        <dbReference type="Proteomes" id="UP000824969"/>
    </source>
</evidence>
<evidence type="ECO:0000256" key="3">
    <source>
        <dbReference type="ARBA" id="ARBA00022679"/>
    </source>
</evidence>
<proteinExistence type="predicted"/>
<evidence type="ECO:0000313" key="7">
    <source>
        <dbReference type="EMBL" id="BBL68445.1"/>
    </source>
</evidence>
<dbReference type="EMBL" id="AP019781">
    <property type="protein sequence ID" value="BBL68445.1"/>
    <property type="molecule type" value="Genomic_DNA"/>
</dbReference>
<keyword evidence="5" id="KW-1133">Transmembrane helix</keyword>
<dbReference type="InterPro" id="IPR003594">
    <property type="entry name" value="HATPase_dom"/>
</dbReference>
<evidence type="ECO:0000259" key="6">
    <source>
        <dbReference type="PROSITE" id="PS50109"/>
    </source>
</evidence>
<dbReference type="InterPro" id="IPR000014">
    <property type="entry name" value="PAS"/>
</dbReference>
<comment type="catalytic activity">
    <reaction evidence="1">
        <text>ATP + protein L-histidine = ADP + protein N-phospho-L-histidine.</text>
        <dbReference type="EC" id="2.7.13.3"/>
    </reaction>
</comment>
<name>A0ABN5XJV0_9EURY</name>
<dbReference type="CDD" id="cd00130">
    <property type="entry name" value="PAS"/>
    <property type="match status" value="1"/>
</dbReference>
<dbReference type="Proteomes" id="UP000824969">
    <property type="component" value="Chromosome"/>
</dbReference>
<dbReference type="PROSITE" id="PS50109">
    <property type="entry name" value="HIS_KIN"/>
    <property type="match status" value="1"/>
</dbReference>
<keyword evidence="8" id="KW-1185">Reference proteome</keyword>
<feature type="domain" description="Histidine kinase" evidence="6">
    <location>
        <begin position="345"/>
        <end position="443"/>
    </location>
</feature>
<dbReference type="NCBIfam" id="TIGR00229">
    <property type="entry name" value="sensory_box"/>
    <property type="match status" value="1"/>
</dbReference>
<dbReference type="PANTHER" id="PTHR42878:SF13">
    <property type="entry name" value="HISTIDINE KINASE"/>
    <property type="match status" value="1"/>
</dbReference>
<feature type="transmembrane region" description="Helical" evidence="5">
    <location>
        <begin position="63"/>
        <end position="82"/>
    </location>
</feature>
<evidence type="ECO:0000256" key="2">
    <source>
        <dbReference type="ARBA" id="ARBA00012438"/>
    </source>
</evidence>
<dbReference type="InterPro" id="IPR005467">
    <property type="entry name" value="His_kinase_dom"/>
</dbReference>
<sequence>MAGQRRFAGIASEDARLPLLAASVVIAFVANAAGLVAGITSVFPHLMYLPIVLAACWFPRRGIAFSLAIALGYLAMTLPFAGGDAGPVVAALARAMVFVAIGAVISLLILGLREREQRYRAVFDNSEAGAFILTPGDGEPRIEEVNYVGAALLGSRANDLVGEPIIRFLDDPAVWREFQAKVRRDGAVYGYEVPLRRPDGVAVRVLESGGLLPDGRIILTLVDITARTNAEDSLRRTNAKLNMLGRLTQNDLLAGISTLLGRIGDGVQQFDDPALLRYLGGLEQDALVVQRSAEITRDYQDLGLRPADWQPLQSAIREATSCLLLPELSVRSWVERVEVFADPMLDRVFLNLIKSSARHGKTVSQVVITYQVGDDGLLIYVEDDGVGIPETEKERIFEYGACAGGGLGLFLVREILSITNMTIREIGEPGTGARFEIHVPLEGYRII</sequence>
<evidence type="ECO:0000256" key="4">
    <source>
        <dbReference type="ARBA" id="ARBA00022777"/>
    </source>
</evidence>
<gene>
    <name evidence="7" type="ORF">MchiMG62_16260</name>
</gene>
<keyword evidence="3" id="KW-0808">Transferase</keyword>
<accession>A0ABN5XJV0</accession>
<dbReference type="Pfam" id="PF02518">
    <property type="entry name" value="HATPase_c"/>
    <property type="match status" value="1"/>
</dbReference>
<dbReference type="PANTHER" id="PTHR42878">
    <property type="entry name" value="TWO-COMPONENT HISTIDINE KINASE"/>
    <property type="match status" value="1"/>
</dbReference>
<keyword evidence="5" id="KW-0472">Membrane</keyword>
<keyword evidence="4" id="KW-0418">Kinase</keyword>
<evidence type="ECO:0000256" key="1">
    <source>
        <dbReference type="ARBA" id="ARBA00000085"/>
    </source>
</evidence>
<evidence type="ECO:0000256" key="5">
    <source>
        <dbReference type="SAM" id="Phobius"/>
    </source>
</evidence>
<dbReference type="SMART" id="SM00387">
    <property type="entry name" value="HATPase_c"/>
    <property type="match status" value="1"/>
</dbReference>
<dbReference type="CDD" id="cd00075">
    <property type="entry name" value="HATPase"/>
    <property type="match status" value="1"/>
</dbReference>